<evidence type="ECO:0000313" key="13">
    <source>
        <dbReference type="Proteomes" id="UP001374535"/>
    </source>
</evidence>
<evidence type="ECO:0000256" key="4">
    <source>
        <dbReference type="ARBA" id="ARBA00022771"/>
    </source>
</evidence>
<evidence type="ECO:0000256" key="5">
    <source>
        <dbReference type="ARBA" id="ARBA00022833"/>
    </source>
</evidence>
<evidence type="ECO:0000256" key="2">
    <source>
        <dbReference type="ARBA" id="ARBA00022723"/>
    </source>
</evidence>
<feature type="domain" description="B box-type" evidence="11">
    <location>
        <begin position="79"/>
        <end position="126"/>
    </location>
</feature>
<evidence type="ECO:0000259" key="11">
    <source>
        <dbReference type="PROSITE" id="PS50119"/>
    </source>
</evidence>
<evidence type="ECO:0000256" key="8">
    <source>
        <dbReference type="ARBA" id="ARBA00023242"/>
    </source>
</evidence>
<dbReference type="PROSITE" id="PS50119">
    <property type="entry name" value="ZF_BBOX"/>
    <property type="match status" value="2"/>
</dbReference>
<keyword evidence="7" id="KW-0804">Transcription</keyword>
<feature type="domain" description="B box-type" evidence="11">
    <location>
        <begin position="1"/>
        <end position="47"/>
    </location>
</feature>
<keyword evidence="3" id="KW-0677">Repeat</keyword>
<keyword evidence="6" id="KW-0805">Transcription regulation</keyword>
<comment type="subcellular location">
    <subcellularLocation>
        <location evidence="1">Nucleus</location>
    </subcellularLocation>
</comment>
<dbReference type="SMART" id="SM00336">
    <property type="entry name" value="BBOX"/>
    <property type="match status" value="2"/>
</dbReference>
<keyword evidence="2" id="KW-0479">Metal-binding</keyword>
<evidence type="ECO:0000256" key="7">
    <source>
        <dbReference type="ARBA" id="ARBA00023163"/>
    </source>
</evidence>
<dbReference type="EMBL" id="CP144693">
    <property type="protein sequence ID" value="WVZ01567.1"/>
    <property type="molecule type" value="Genomic_DNA"/>
</dbReference>
<dbReference type="Pfam" id="PF00643">
    <property type="entry name" value="zf-B_box"/>
    <property type="match status" value="1"/>
</dbReference>
<feature type="region of interest" description="Disordered" evidence="10">
    <location>
        <begin position="137"/>
        <end position="176"/>
    </location>
</feature>
<keyword evidence="13" id="KW-1185">Reference proteome</keyword>
<feature type="region of interest" description="Disordered" evidence="10">
    <location>
        <begin position="292"/>
        <end position="313"/>
    </location>
</feature>
<reference evidence="12 13" key="1">
    <citation type="journal article" date="2023" name="Life. Sci Alliance">
        <title>Evolutionary insights into 3D genome organization and epigenetic landscape of Vigna mungo.</title>
        <authorList>
            <person name="Junaid A."/>
            <person name="Singh B."/>
            <person name="Bhatia S."/>
        </authorList>
    </citation>
    <scope>NUCLEOTIDE SEQUENCE [LARGE SCALE GENOMIC DNA]</scope>
    <source>
        <strain evidence="12">Urdbean</strain>
    </source>
</reference>
<dbReference type="Proteomes" id="UP001374535">
    <property type="component" value="Chromosome 8"/>
</dbReference>
<dbReference type="PANTHER" id="PTHR31832">
    <property type="entry name" value="B-BOX ZINC FINGER PROTEIN 22"/>
    <property type="match status" value="1"/>
</dbReference>
<dbReference type="GO" id="GO:0009640">
    <property type="term" value="P:photomorphogenesis"/>
    <property type="evidence" value="ECO:0007669"/>
    <property type="project" value="TreeGrafter"/>
</dbReference>
<dbReference type="GO" id="GO:0006355">
    <property type="term" value="P:regulation of DNA-templated transcription"/>
    <property type="evidence" value="ECO:0007669"/>
    <property type="project" value="TreeGrafter"/>
</dbReference>
<evidence type="ECO:0000256" key="3">
    <source>
        <dbReference type="ARBA" id="ARBA00022737"/>
    </source>
</evidence>
<evidence type="ECO:0000256" key="9">
    <source>
        <dbReference type="PROSITE-ProRule" id="PRU00024"/>
    </source>
</evidence>
<protein>
    <recommendedName>
        <fullName evidence="11">B box-type domain-containing protein</fullName>
    </recommendedName>
</protein>
<keyword evidence="4 9" id="KW-0863">Zinc-finger</keyword>
<evidence type="ECO:0000256" key="1">
    <source>
        <dbReference type="ARBA" id="ARBA00004123"/>
    </source>
</evidence>
<dbReference type="AlphaFoldDB" id="A0AAQ3N2Z8"/>
<dbReference type="InterPro" id="IPR000315">
    <property type="entry name" value="Znf_B-box"/>
</dbReference>
<accession>A0AAQ3N2Z8</accession>
<sequence length="381" mass="41883">MKIQCNVCEAAEAKVLCCADEAALCWECDEKVHAANKLASKHQRVPLSTSSSHMPKCDICQVCVGIAIAVSADFRLTCDDGRVCYPLQEALGYFFCLEDRALFCRKCDLAIHTANAYVSGHQRFLLTGVRVGLEATEPGASSSSLKSDSGEKISDTKSSPISRKVSTEPQNSDYNELLPIQGGGVGGFPPAKESFGGGSTVGNISQWTIDEFIGLNEFSQNYDYMEGSTRSLDSSLVIDKLCVVVPLTRAFENRTGMGPIMSAKVLSLWLYGCVIFFFTSSFLDEYVQADSGKLGDSDSPVLRSGEEEMEEEEEEYLEHVPDSSWTVPQIPSPPTASGLHWPKHLQYSSNSLMFVPDISFSHMQQHSQISSIVSRRRRHLQ</sequence>
<dbReference type="InterPro" id="IPR051979">
    <property type="entry name" value="B-box_zinc_finger"/>
</dbReference>
<proteinExistence type="predicted"/>
<dbReference type="CDD" id="cd19821">
    <property type="entry name" value="Bbox1_BBX-like"/>
    <property type="match status" value="1"/>
</dbReference>
<dbReference type="GO" id="GO:0005634">
    <property type="term" value="C:nucleus"/>
    <property type="evidence" value="ECO:0007669"/>
    <property type="project" value="UniProtKB-SubCell"/>
</dbReference>
<dbReference type="PANTHER" id="PTHR31832:SF68">
    <property type="entry name" value="B-BOX ZINC FINGER PROTEIN 22"/>
    <property type="match status" value="1"/>
</dbReference>
<evidence type="ECO:0000313" key="12">
    <source>
        <dbReference type="EMBL" id="WVZ01567.1"/>
    </source>
</evidence>
<gene>
    <name evidence="12" type="ORF">V8G54_027636</name>
</gene>
<dbReference type="GO" id="GO:0008270">
    <property type="term" value="F:zinc ion binding"/>
    <property type="evidence" value="ECO:0007669"/>
    <property type="project" value="UniProtKB-KW"/>
</dbReference>
<evidence type="ECO:0000256" key="6">
    <source>
        <dbReference type="ARBA" id="ARBA00023015"/>
    </source>
</evidence>
<keyword evidence="8" id="KW-0539">Nucleus</keyword>
<dbReference type="InterPro" id="IPR049808">
    <property type="entry name" value="CONSTANS-like_Bbox1"/>
</dbReference>
<organism evidence="12 13">
    <name type="scientific">Vigna mungo</name>
    <name type="common">Black gram</name>
    <name type="synonym">Phaseolus mungo</name>
    <dbReference type="NCBI Taxonomy" id="3915"/>
    <lineage>
        <taxon>Eukaryota</taxon>
        <taxon>Viridiplantae</taxon>
        <taxon>Streptophyta</taxon>
        <taxon>Embryophyta</taxon>
        <taxon>Tracheophyta</taxon>
        <taxon>Spermatophyta</taxon>
        <taxon>Magnoliopsida</taxon>
        <taxon>eudicotyledons</taxon>
        <taxon>Gunneridae</taxon>
        <taxon>Pentapetalae</taxon>
        <taxon>rosids</taxon>
        <taxon>fabids</taxon>
        <taxon>Fabales</taxon>
        <taxon>Fabaceae</taxon>
        <taxon>Papilionoideae</taxon>
        <taxon>50 kb inversion clade</taxon>
        <taxon>NPAAA clade</taxon>
        <taxon>indigoferoid/millettioid clade</taxon>
        <taxon>Phaseoleae</taxon>
        <taxon>Vigna</taxon>
    </lineage>
</organism>
<keyword evidence="5" id="KW-0862">Zinc</keyword>
<name>A0AAQ3N2Z8_VIGMU</name>
<evidence type="ECO:0000256" key="10">
    <source>
        <dbReference type="SAM" id="MobiDB-lite"/>
    </source>
</evidence>